<dbReference type="GO" id="GO:0005829">
    <property type="term" value="C:cytosol"/>
    <property type="evidence" value="ECO:0007669"/>
    <property type="project" value="TreeGrafter"/>
</dbReference>
<dbReference type="Pfam" id="PF12833">
    <property type="entry name" value="HTH_18"/>
    <property type="match status" value="1"/>
</dbReference>
<dbReference type="SUPFAM" id="SSF46689">
    <property type="entry name" value="Homeodomain-like"/>
    <property type="match status" value="1"/>
</dbReference>
<gene>
    <name evidence="5" type="ORF">AWB78_03288</name>
</gene>
<sequence length="335" mass="37415">MAEPMVRARALNGYLQVARRHGLAPQELLKQVGLDAAVLPNLEHRIPITAVCQLLESAASNAQCPTFGLEMADTRQPLDFGMLELMLSHKRTLREVLLAAVQYRHLLNEALAIYVEAGASTVVIREEIIADQGIPTRQATELAIGVLARTCVALLGEHWQPRGVYFAHPGPASVNYHRRFFGCPVAFDSDFNGIACAAEDLDRPNPNADPELVRYAESLASPLNLSEAHSIVLDVRKTIYLLLPIEQAAVDQVASHLHLSVRTMQRQLGMAGTNFSNLVDEVRRELAVRYLTNRRFPIGRVAMLLGYPRQSTFTQWFTARFGTSPRAWRNQQFRK</sequence>
<dbReference type="Pfam" id="PF12625">
    <property type="entry name" value="Arabinose_bd"/>
    <property type="match status" value="1"/>
</dbReference>
<dbReference type="GO" id="GO:0003700">
    <property type="term" value="F:DNA-binding transcription factor activity"/>
    <property type="evidence" value="ECO:0007669"/>
    <property type="project" value="InterPro"/>
</dbReference>
<organism evidence="5 6">
    <name type="scientific">Caballeronia calidae</name>
    <dbReference type="NCBI Taxonomy" id="1777139"/>
    <lineage>
        <taxon>Bacteria</taxon>
        <taxon>Pseudomonadati</taxon>
        <taxon>Pseudomonadota</taxon>
        <taxon>Betaproteobacteria</taxon>
        <taxon>Burkholderiales</taxon>
        <taxon>Burkholderiaceae</taxon>
        <taxon>Caballeronia</taxon>
    </lineage>
</organism>
<keyword evidence="6" id="KW-1185">Reference proteome</keyword>
<comment type="caution">
    <text evidence="5">The sequence shown here is derived from an EMBL/GenBank/DDBJ whole genome shotgun (WGS) entry which is preliminary data.</text>
</comment>
<keyword evidence="2" id="KW-0238">DNA-binding</keyword>
<evidence type="ECO:0000256" key="3">
    <source>
        <dbReference type="ARBA" id="ARBA00023163"/>
    </source>
</evidence>
<evidence type="ECO:0000313" key="6">
    <source>
        <dbReference type="Proteomes" id="UP000071859"/>
    </source>
</evidence>
<dbReference type="InterPro" id="IPR032687">
    <property type="entry name" value="AraC-type_N"/>
</dbReference>
<dbReference type="GO" id="GO:0000976">
    <property type="term" value="F:transcription cis-regulatory region binding"/>
    <property type="evidence" value="ECO:0007669"/>
    <property type="project" value="TreeGrafter"/>
</dbReference>
<dbReference type="InterPro" id="IPR009057">
    <property type="entry name" value="Homeodomain-like_sf"/>
</dbReference>
<evidence type="ECO:0000313" key="5">
    <source>
        <dbReference type="EMBL" id="SAK75449.1"/>
    </source>
</evidence>
<feature type="domain" description="HTH araC/xylS-type" evidence="4">
    <location>
        <begin position="233"/>
        <end position="331"/>
    </location>
</feature>
<protein>
    <submittedName>
        <fullName evidence="5">AraC family transcriptional regulator</fullName>
    </submittedName>
</protein>
<dbReference type="InterPro" id="IPR018060">
    <property type="entry name" value="HTH_AraC"/>
</dbReference>
<dbReference type="PANTHER" id="PTHR47894">
    <property type="entry name" value="HTH-TYPE TRANSCRIPTIONAL REGULATOR GADX"/>
    <property type="match status" value="1"/>
</dbReference>
<proteinExistence type="predicted"/>
<keyword evidence="3" id="KW-0804">Transcription</keyword>
<evidence type="ECO:0000259" key="4">
    <source>
        <dbReference type="PROSITE" id="PS01124"/>
    </source>
</evidence>
<dbReference type="EMBL" id="FCOX02000015">
    <property type="protein sequence ID" value="SAK75449.1"/>
    <property type="molecule type" value="Genomic_DNA"/>
</dbReference>
<accession>A0A158BZB0</accession>
<dbReference type="PROSITE" id="PS01124">
    <property type="entry name" value="HTH_ARAC_FAMILY_2"/>
    <property type="match status" value="1"/>
</dbReference>
<dbReference type="Proteomes" id="UP000071859">
    <property type="component" value="Unassembled WGS sequence"/>
</dbReference>
<evidence type="ECO:0000256" key="2">
    <source>
        <dbReference type="ARBA" id="ARBA00023125"/>
    </source>
</evidence>
<name>A0A158BZB0_9BURK</name>
<evidence type="ECO:0000256" key="1">
    <source>
        <dbReference type="ARBA" id="ARBA00023015"/>
    </source>
</evidence>
<dbReference type="Gene3D" id="1.10.10.60">
    <property type="entry name" value="Homeodomain-like"/>
    <property type="match status" value="1"/>
</dbReference>
<keyword evidence="1" id="KW-0805">Transcription regulation</keyword>
<dbReference type="PANTHER" id="PTHR47894:SF4">
    <property type="entry name" value="HTH-TYPE TRANSCRIPTIONAL REGULATOR GADX"/>
    <property type="match status" value="1"/>
</dbReference>
<reference evidence="5" key="1">
    <citation type="submission" date="2016-01" db="EMBL/GenBank/DDBJ databases">
        <authorList>
            <person name="Peeters C."/>
        </authorList>
    </citation>
    <scope>NUCLEOTIDE SEQUENCE</scope>
    <source>
        <strain evidence="5">LMG 29321</strain>
    </source>
</reference>
<dbReference type="SMART" id="SM00342">
    <property type="entry name" value="HTH_ARAC"/>
    <property type="match status" value="1"/>
</dbReference>
<dbReference type="AlphaFoldDB" id="A0A158BZB0"/>